<comment type="caution">
    <text evidence="2">The sequence shown here is derived from an EMBL/GenBank/DDBJ whole genome shotgun (WGS) entry which is preliminary data.</text>
</comment>
<evidence type="ECO:0000256" key="1">
    <source>
        <dbReference type="SAM" id="MobiDB-lite"/>
    </source>
</evidence>
<feature type="non-terminal residue" evidence="2">
    <location>
        <position position="1"/>
    </location>
</feature>
<protein>
    <submittedName>
        <fullName evidence="2">Uncharacterized protein</fullName>
    </submittedName>
</protein>
<dbReference type="EMBL" id="BARS01027893">
    <property type="protein sequence ID" value="GAG02131.1"/>
    <property type="molecule type" value="Genomic_DNA"/>
</dbReference>
<accession>X0VNJ9</accession>
<feature type="non-terminal residue" evidence="2">
    <location>
        <position position="265"/>
    </location>
</feature>
<evidence type="ECO:0000313" key="2">
    <source>
        <dbReference type="EMBL" id="GAG02131.1"/>
    </source>
</evidence>
<reference evidence="2" key="1">
    <citation type="journal article" date="2014" name="Front. Microbiol.">
        <title>High frequency of phylogenetically diverse reductive dehalogenase-homologous genes in deep subseafloor sedimentary metagenomes.</title>
        <authorList>
            <person name="Kawai M."/>
            <person name="Futagami T."/>
            <person name="Toyoda A."/>
            <person name="Takaki Y."/>
            <person name="Nishi S."/>
            <person name="Hori S."/>
            <person name="Arai W."/>
            <person name="Tsubouchi T."/>
            <person name="Morono Y."/>
            <person name="Uchiyama I."/>
            <person name="Ito T."/>
            <person name="Fujiyama A."/>
            <person name="Inagaki F."/>
            <person name="Takami H."/>
        </authorList>
    </citation>
    <scope>NUCLEOTIDE SEQUENCE</scope>
    <source>
        <strain evidence="2">Expedition CK06-06</strain>
    </source>
</reference>
<feature type="region of interest" description="Disordered" evidence="1">
    <location>
        <begin position="218"/>
        <end position="241"/>
    </location>
</feature>
<name>X0VNJ9_9ZZZZ</name>
<organism evidence="2">
    <name type="scientific">marine sediment metagenome</name>
    <dbReference type="NCBI Taxonomy" id="412755"/>
    <lineage>
        <taxon>unclassified sequences</taxon>
        <taxon>metagenomes</taxon>
        <taxon>ecological metagenomes</taxon>
    </lineage>
</organism>
<feature type="compositionally biased region" description="Low complexity" evidence="1">
    <location>
        <begin position="225"/>
        <end position="241"/>
    </location>
</feature>
<dbReference type="AlphaFoldDB" id="X0VNJ9"/>
<gene>
    <name evidence="2" type="ORF">S01H1_43772</name>
</gene>
<proteinExistence type="predicted"/>
<sequence length="265" mass="29281">GAPAVADRGSPDFEELAFKHVIEQCPKAGGLVAPPLSKAQLQEQVIHARFKAKYLAEPAWRIRVSGGVWLCPFCVQATNIQMVAPGGAQRSVDGIVRDIHGHFGRCYDYARSPEKWHTIEEIKAKLNEAKMQEQLAKGVAEQMGSDPVFQFSDKTGHWICPFCEMPIGSVDFSTPLARTHSAPRQALAHFQSKECRYQGGELISDKTVEQMQEIARRLAGETAEAEPAAEAPAAEPSYLESLRSELGELRSQLGNDKKLQQDLER</sequence>